<name>A0AAD5VCX1_9APHY</name>
<organism evidence="3 4">
    <name type="scientific">Meripilus lineatus</name>
    <dbReference type="NCBI Taxonomy" id="2056292"/>
    <lineage>
        <taxon>Eukaryota</taxon>
        <taxon>Fungi</taxon>
        <taxon>Dikarya</taxon>
        <taxon>Basidiomycota</taxon>
        <taxon>Agaricomycotina</taxon>
        <taxon>Agaricomycetes</taxon>
        <taxon>Polyporales</taxon>
        <taxon>Meripilaceae</taxon>
        <taxon>Meripilus</taxon>
    </lineage>
</organism>
<evidence type="ECO:0008006" key="5">
    <source>
        <dbReference type="Google" id="ProtNLM"/>
    </source>
</evidence>
<reference evidence="3" key="1">
    <citation type="submission" date="2022-07" db="EMBL/GenBank/DDBJ databases">
        <title>Genome Sequence of Physisporinus lineatus.</title>
        <authorList>
            <person name="Buettner E."/>
        </authorList>
    </citation>
    <scope>NUCLEOTIDE SEQUENCE</scope>
    <source>
        <strain evidence="3">VT162</strain>
    </source>
</reference>
<keyword evidence="2" id="KW-0378">Hydrolase</keyword>
<sequence length="397" mass="43909">MPTGKSLGWPGALPLEVDGYPAAPPELQLEQVHVYVRHGERTPVGVRLAGPPASLPEHWKMCHTARRFRAAVASTMELNPQEGSGLSPEEQMPVRKVLERGDGSVVVGDCLLGELTDLGRQTTFELGRDLRKLYVDSNGKDENLFGNTLACKRLEILQIGFAQAAASAWNRTLEPLDKKVSKYIGGNPIRLDGKPRASGVLDTVRSAIAHGVPVPPEFKEKGVIELIEKAVVQEWFADRTEEVRRLGMGRLLSDVSEKMSSKAEKGASDPMKILIHSTHDTTLSGLLSTLDVYDDRWPAFTAAVTFELFRGRDEESSQTPLWQTVLAPFKQSNDPKEHHYVRTRYQNRNLPLPFCAEEGKHLPGSPEFCTLAAFAERVKELTPVDWEGECAPAGRTK</sequence>
<dbReference type="Gene3D" id="3.40.50.1240">
    <property type="entry name" value="Phosphoglycerate mutase-like"/>
    <property type="match status" value="2"/>
</dbReference>
<comment type="similarity">
    <text evidence="1">Belongs to the histidine acid phosphatase family.</text>
</comment>
<dbReference type="PANTHER" id="PTHR11567:SF110">
    <property type="entry name" value="2-PHOSPHOXYLOSE PHOSPHATASE 1"/>
    <property type="match status" value="1"/>
</dbReference>
<dbReference type="InterPro" id="IPR000560">
    <property type="entry name" value="His_Pase_clade-2"/>
</dbReference>
<keyword evidence="4" id="KW-1185">Reference proteome</keyword>
<proteinExistence type="inferred from homology"/>
<dbReference type="InterPro" id="IPR033379">
    <property type="entry name" value="Acid_Pase_AS"/>
</dbReference>
<dbReference type="AlphaFoldDB" id="A0AAD5VCX1"/>
<dbReference type="EMBL" id="JANAWD010000002">
    <property type="protein sequence ID" value="KAJ3492251.1"/>
    <property type="molecule type" value="Genomic_DNA"/>
</dbReference>
<dbReference type="InterPro" id="IPR029033">
    <property type="entry name" value="His_PPase_superfam"/>
</dbReference>
<dbReference type="InterPro" id="IPR050645">
    <property type="entry name" value="Histidine_acid_phosphatase"/>
</dbReference>
<dbReference type="GO" id="GO:0016791">
    <property type="term" value="F:phosphatase activity"/>
    <property type="evidence" value="ECO:0007669"/>
    <property type="project" value="TreeGrafter"/>
</dbReference>
<evidence type="ECO:0000313" key="3">
    <source>
        <dbReference type="EMBL" id="KAJ3492251.1"/>
    </source>
</evidence>
<evidence type="ECO:0000256" key="2">
    <source>
        <dbReference type="ARBA" id="ARBA00022801"/>
    </source>
</evidence>
<evidence type="ECO:0000256" key="1">
    <source>
        <dbReference type="ARBA" id="ARBA00005375"/>
    </source>
</evidence>
<dbReference type="SUPFAM" id="SSF53254">
    <property type="entry name" value="Phosphoglycerate mutase-like"/>
    <property type="match status" value="1"/>
</dbReference>
<protein>
    <recommendedName>
        <fullName evidence="5">Acid phosphatase</fullName>
    </recommendedName>
</protein>
<comment type="caution">
    <text evidence="3">The sequence shown here is derived from an EMBL/GenBank/DDBJ whole genome shotgun (WGS) entry which is preliminary data.</text>
</comment>
<evidence type="ECO:0000313" key="4">
    <source>
        <dbReference type="Proteomes" id="UP001212997"/>
    </source>
</evidence>
<dbReference type="Proteomes" id="UP001212997">
    <property type="component" value="Unassembled WGS sequence"/>
</dbReference>
<accession>A0AAD5VCX1</accession>
<gene>
    <name evidence="3" type="ORF">NLI96_g98</name>
</gene>
<dbReference type="PANTHER" id="PTHR11567">
    <property type="entry name" value="ACID PHOSPHATASE-RELATED"/>
    <property type="match status" value="1"/>
</dbReference>
<dbReference type="Pfam" id="PF00328">
    <property type="entry name" value="His_Phos_2"/>
    <property type="match status" value="2"/>
</dbReference>
<dbReference type="PROSITE" id="PS00778">
    <property type="entry name" value="HIS_ACID_PHOSPHAT_2"/>
    <property type="match status" value="1"/>
</dbReference>